<gene>
    <name evidence="1" type="ORF">SMRZ_LOCUS20870</name>
</gene>
<proteinExistence type="predicted"/>
<evidence type="ECO:0000313" key="2">
    <source>
        <dbReference type="Proteomes" id="UP000277204"/>
    </source>
</evidence>
<sequence>MDSSAGYINISELMCALGLENSTVHFKRHGKQWNPGRAFRSIWD</sequence>
<reference evidence="1 2" key="1">
    <citation type="submission" date="2018-11" db="EMBL/GenBank/DDBJ databases">
        <authorList>
            <consortium name="Pathogen Informatics"/>
        </authorList>
    </citation>
    <scope>NUCLEOTIDE SEQUENCE [LARGE SCALE GENOMIC DNA]</scope>
    <source>
        <strain evidence="1 2">Zambia</strain>
    </source>
</reference>
<dbReference type="Proteomes" id="UP000277204">
    <property type="component" value="Unassembled WGS sequence"/>
</dbReference>
<dbReference type="AlphaFoldDB" id="A0A3P8GSH1"/>
<evidence type="ECO:0000313" key="1">
    <source>
        <dbReference type="EMBL" id="VDP37423.1"/>
    </source>
</evidence>
<keyword evidence="2" id="KW-1185">Reference proteome</keyword>
<accession>A0A3P8GSH1</accession>
<protein>
    <submittedName>
        <fullName evidence="1">Uncharacterized protein</fullName>
    </submittedName>
</protein>
<dbReference type="EMBL" id="UZAI01018484">
    <property type="protein sequence ID" value="VDP37423.1"/>
    <property type="molecule type" value="Genomic_DNA"/>
</dbReference>
<name>A0A3P8GSH1_9TREM</name>
<organism evidence="1 2">
    <name type="scientific">Schistosoma margrebowiei</name>
    <dbReference type="NCBI Taxonomy" id="48269"/>
    <lineage>
        <taxon>Eukaryota</taxon>
        <taxon>Metazoa</taxon>
        <taxon>Spiralia</taxon>
        <taxon>Lophotrochozoa</taxon>
        <taxon>Platyhelminthes</taxon>
        <taxon>Trematoda</taxon>
        <taxon>Digenea</taxon>
        <taxon>Strigeidida</taxon>
        <taxon>Schistosomatoidea</taxon>
        <taxon>Schistosomatidae</taxon>
        <taxon>Schistosoma</taxon>
    </lineage>
</organism>